<dbReference type="SUPFAM" id="SSF51126">
    <property type="entry name" value="Pectin lyase-like"/>
    <property type="match status" value="1"/>
</dbReference>
<dbReference type="OrthoDB" id="2019149at2759"/>
<evidence type="ECO:0000256" key="5">
    <source>
        <dbReference type="ARBA" id="ARBA00023085"/>
    </source>
</evidence>
<dbReference type="PANTHER" id="PTHR31321:SF72">
    <property type="entry name" value="PECTINESTERASE 11-RELATED"/>
    <property type="match status" value="1"/>
</dbReference>
<reference evidence="12" key="2">
    <citation type="submission" date="2025-08" db="UniProtKB">
        <authorList>
            <consortium name="RefSeq"/>
        </authorList>
    </citation>
    <scope>IDENTIFICATION</scope>
    <source>
        <tissue evidence="12">Leaf</tissue>
    </source>
</reference>
<reference evidence="11" key="1">
    <citation type="journal article" date="2015" name="Nat. Genet.">
        <title>The pineapple genome and the evolution of CAM photosynthesis.</title>
        <authorList>
            <person name="Ming R."/>
            <person name="VanBuren R."/>
            <person name="Wai C.M."/>
            <person name="Tang H."/>
            <person name="Schatz M.C."/>
            <person name="Bowers J.E."/>
            <person name="Lyons E."/>
            <person name="Wang M.L."/>
            <person name="Chen J."/>
            <person name="Biggers E."/>
            <person name="Zhang J."/>
            <person name="Huang L."/>
            <person name="Zhang L."/>
            <person name="Miao W."/>
            <person name="Zhang J."/>
            <person name="Ye Z."/>
            <person name="Miao C."/>
            <person name="Lin Z."/>
            <person name="Wang H."/>
            <person name="Zhou H."/>
            <person name="Yim W.C."/>
            <person name="Priest H.D."/>
            <person name="Zheng C."/>
            <person name="Woodhouse M."/>
            <person name="Edger P.P."/>
            <person name="Guyot R."/>
            <person name="Guo H.B."/>
            <person name="Guo H."/>
            <person name="Zheng G."/>
            <person name="Singh R."/>
            <person name="Sharma A."/>
            <person name="Min X."/>
            <person name="Zheng Y."/>
            <person name="Lee H."/>
            <person name="Gurtowski J."/>
            <person name="Sedlazeck F.J."/>
            <person name="Harkess A."/>
            <person name="McKain M.R."/>
            <person name="Liao Z."/>
            <person name="Fang J."/>
            <person name="Liu J."/>
            <person name="Zhang X."/>
            <person name="Zhang Q."/>
            <person name="Hu W."/>
            <person name="Qin Y."/>
            <person name="Wang K."/>
            <person name="Chen L.Y."/>
            <person name="Shirley N."/>
            <person name="Lin Y.R."/>
            <person name="Liu L.Y."/>
            <person name="Hernandez A.G."/>
            <person name="Wright C.L."/>
            <person name="Bulone V."/>
            <person name="Tuskan G.A."/>
            <person name="Heath K."/>
            <person name="Zee F."/>
            <person name="Moore P.H."/>
            <person name="Sunkar R."/>
            <person name="Leebens-Mack J.H."/>
            <person name="Mockler T."/>
            <person name="Bennetzen J.L."/>
            <person name="Freeling M."/>
            <person name="Sankoff D."/>
            <person name="Paterson A.H."/>
            <person name="Zhu X."/>
            <person name="Yang X."/>
            <person name="Smith J.A."/>
            <person name="Cushman J.C."/>
            <person name="Paull R.E."/>
            <person name="Yu Q."/>
        </authorList>
    </citation>
    <scope>NUCLEOTIDE SEQUENCE [LARGE SCALE GENOMIC DNA]</scope>
    <source>
        <strain evidence="11">cv. F153</strain>
    </source>
</reference>
<evidence type="ECO:0000256" key="6">
    <source>
        <dbReference type="ARBA" id="ARBA00023180"/>
    </source>
</evidence>
<comment type="function">
    <text evidence="8">Acts in the modification of cell walls via demethylesterification of cell wall pectin.</text>
</comment>
<evidence type="ECO:0000256" key="2">
    <source>
        <dbReference type="ARBA" id="ARBA00008891"/>
    </source>
</evidence>
<dbReference type="GeneID" id="109704802"/>
<comment type="similarity">
    <text evidence="2">Belongs to the pectinesterase family.</text>
</comment>
<feature type="signal peptide" evidence="9">
    <location>
        <begin position="1"/>
        <end position="24"/>
    </location>
</feature>
<dbReference type="GO" id="GO:0042545">
    <property type="term" value="P:cell wall modification"/>
    <property type="evidence" value="ECO:0007669"/>
    <property type="project" value="InterPro"/>
</dbReference>
<proteinExistence type="inferred from homology"/>
<feature type="chain" id="PRO_5027739828" description="pectinesterase" evidence="9">
    <location>
        <begin position="25"/>
        <end position="321"/>
    </location>
</feature>
<evidence type="ECO:0000256" key="3">
    <source>
        <dbReference type="ARBA" id="ARBA00013229"/>
    </source>
</evidence>
<evidence type="ECO:0000313" key="12">
    <source>
        <dbReference type="RefSeq" id="XP_020081174.1"/>
    </source>
</evidence>
<dbReference type="EC" id="3.1.1.11" evidence="3"/>
<name>A0A6P5ECR1_ANACO</name>
<evidence type="ECO:0000259" key="10">
    <source>
        <dbReference type="Pfam" id="PF01095"/>
    </source>
</evidence>
<dbReference type="GO" id="GO:0030599">
    <property type="term" value="F:pectinesterase activity"/>
    <property type="evidence" value="ECO:0007669"/>
    <property type="project" value="UniProtKB-EC"/>
</dbReference>
<keyword evidence="5" id="KW-0063">Aspartyl esterase</keyword>
<accession>A0A6P5ECR1</accession>
<keyword evidence="4" id="KW-0378">Hydrolase</keyword>
<dbReference type="PANTHER" id="PTHR31321">
    <property type="entry name" value="ACYL-COA THIOESTER HYDROLASE YBHC-RELATED"/>
    <property type="match status" value="1"/>
</dbReference>
<dbReference type="UniPathway" id="UPA00545">
    <property type="reaction ID" value="UER00823"/>
</dbReference>
<dbReference type="InterPro" id="IPR000070">
    <property type="entry name" value="Pectinesterase_cat"/>
</dbReference>
<comment type="pathway">
    <text evidence="1">Glycan metabolism; pectin degradation; 2-dehydro-3-deoxy-D-gluconate from pectin: step 1/5.</text>
</comment>
<dbReference type="Pfam" id="PF01095">
    <property type="entry name" value="Pectinesterase"/>
    <property type="match status" value="1"/>
</dbReference>
<dbReference type="AlphaFoldDB" id="A0A6P5ECR1"/>
<evidence type="ECO:0000256" key="4">
    <source>
        <dbReference type="ARBA" id="ARBA00022801"/>
    </source>
</evidence>
<keyword evidence="9" id="KW-0732">Signal</keyword>
<dbReference type="InterPro" id="IPR011050">
    <property type="entry name" value="Pectin_lyase_fold/virulence"/>
</dbReference>
<dbReference type="FunFam" id="2.160.20.10:FF:000013">
    <property type="entry name" value="Pectinesterase"/>
    <property type="match status" value="1"/>
</dbReference>
<evidence type="ECO:0000256" key="1">
    <source>
        <dbReference type="ARBA" id="ARBA00005184"/>
    </source>
</evidence>
<dbReference type="Gene3D" id="2.160.20.10">
    <property type="entry name" value="Single-stranded right-handed beta-helix, Pectin lyase-like"/>
    <property type="match status" value="1"/>
</dbReference>
<evidence type="ECO:0000313" key="11">
    <source>
        <dbReference type="Proteomes" id="UP000515123"/>
    </source>
</evidence>
<feature type="domain" description="Pectinesterase catalytic" evidence="10">
    <location>
        <begin position="34"/>
        <end position="309"/>
    </location>
</feature>
<dbReference type="Proteomes" id="UP000515123">
    <property type="component" value="Unplaced"/>
</dbReference>
<protein>
    <recommendedName>
        <fullName evidence="3">pectinesterase</fullName>
        <ecNumber evidence="3">3.1.1.11</ecNumber>
    </recommendedName>
</protein>
<evidence type="ECO:0000256" key="7">
    <source>
        <dbReference type="ARBA" id="ARBA00047928"/>
    </source>
</evidence>
<sequence>MKPLFGAIILVLLAFYFAPSYANGAPNSHSSVHIRVDQSGRGDFTKIQDAIDSVPSGNSNATFILVKPGIYREKVIVPVDKPFITLSGTNAYSTIITWNEPWTNVQAPTVSIMASDFVGKYLTIQNTFGPGAQAVALRVSGDRAAFYACRFISFQDTVLDDAGRHYYKNCYIEGATDVICGDGKALFEKCHLHSVSKNGGAFTAQRRVTAAEDTGYSFVGCKATGVGKMILGRPWGLYSRVVFANTYMTNAVLPSGWGDWGDPTYQRTVFFGEYRSYGPGSDASGRVVWSHQLSQPEAQPFLSMAWIDGQDWLANPPSKHP</sequence>
<dbReference type="InterPro" id="IPR012334">
    <property type="entry name" value="Pectin_lyas_fold"/>
</dbReference>
<keyword evidence="6" id="KW-0325">Glycoprotein</keyword>
<evidence type="ECO:0000256" key="9">
    <source>
        <dbReference type="SAM" id="SignalP"/>
    </source>
</evidence>
<organism evidence="11 12">
    <name type="scientific">Ananas comosus</name>
    <name type="common">Pineapple</name>
    <name type="synonym">Ananas ananas</name>
    <dbReference type="NCBI Taxonomy" id="4615"/>
    <lineage>
        <taxon>Eukaryota</taxon>
        <taxon>Viridiplantae</taxon>
        <taxon>Streptophyta</taxon>
        <taxon>Embryophyta</taxon>
        <taxon>Tracheophyta</taxon>
        <taxon>Spermatophyta</taxon>
        <taxon>Magnoliopsida</taxon>
        <taxon>Liliopsida</taxon>
        <taxon>Poales</taxon>
        <taxon>Bromeliaceae</taxon>
        <taxon>Bromelioideae</taxon>
        <taxon>Ananas</taxon>
    </lineage>
</organism>
<evidence type="ECO:0000256" key="8">
    <source>
        <dbReference type="ARBA" id="ARBA00057335"/>
    </source>
</evidence>
<comment type="catalytic activity">
    <reaction evidence="7">
        <text>[(1-&gt;4)-alpha-D-galacturonosyl methyl ester](n) + n H2O = [(1-&gt;4)-alpha-D-galacturonosyl](n) + n methanol + n H(+)</text>
        <dbReference type="Rhea" id="RHEA:22380"/>
        <dbReference type="Rhea" id="RHEA-COMP:14570"/>
        <dbReference type="Rhea" id="RHEA-COMP:14573"/>
        <dbReference type="ChEBI" id="CHEBI:15377"/>
        <dbReference type="ChEBI" id="CHEBI:15378"/>
        <dbReference type="ChEBI" id="CHEBI:17790"/>
        <dbReference type="ChEBI" id="CHEBI:140522"/>
        <dbReference type="ChEBI" id="CHEBI:140523"/>
        <dbReference type="EC" id="3.1.1.11"/>
    </reaction>
</comment>
<keyword evidence="11" id="KW-1185">Reference proteome</keyword>
<gene>
    <name evidence="12" type="primary">LOC109704802</name>
</gene>
<dbReference type="RefSeq" id="XP_020081174.1">
    <property type="nucleotide sequence ID" value="XM_020225585.1"/>
</dbReference>
<dbReference type="GO" id="GO:0045490">
    <property type="term" value="P:pectin catabolic process"/>
    <property type="evidence" value="ECO:0007669"/>
    <property type="project" value="UniProtKB-UniPathway"/>
</dbReference>